<dbReference type="EMBL" id="BOON01000029">
    <property type="protein sequence ID" value="GII23511.1"/>
    <property type="molecule type" value="Genomic_DNA"/>
</dbReference>
<name>A0A8J3X170_9ACTN</name>
<proteinExistence type="predicted"/>
<evidence type="ECO:0000313" key="3">
    <source>
        <dbReference type="Proteomes" id="UP000599074"/>
    </source>
</evidence>
<comment type="caution">
    <text evidence="2">The sequence shown here is derived from an EMBL/GenBank/DDBJ whole genome shotgun (WGS) entry which is preliminary data.</text>
</comment>
<reference evidence="2" key="1">
    <citation type="submission" date="2021-01" db="EMBL/GenBank/DDBJ databases">
        <title>Whole genome shotgun sequence of Planosporangium mesophilum NBRC 109066.</title>
        <authorList>
            <person name="Komaki H."/>
            <person name="Tamura T."/>
        </authorList>
    </citation>
    <scope>NUCLEOTIDE SEQUENCE</scope>
    <source>
        <strain evidence="2">NBRC 109066</strain>
    </source>
</reference>
<accession>A0A8J3X170</accession>
<protein>
    <submittedName>
        <fullName evidence="2">Uncharacterized protein</fullName>
    </submittedName>
</protein>
<evidence type="ECO:0000313" key="2">
    <source>
        <dbReference type="EMBL" id="GII23511.1"/>
    </source>
</evidence>
<dbReference type="AlphaFoldDB" id="A0A8J3X170"/>
<gene>
    <name evidence="2" type="ORF">Pme01_31080</name>
</gene>
<evidence type="ECO:0000256" key="1">
    <source>
        <dbReference type="SAM" id="MobiDB-lite"/>
    </source>
</evidence>
<keyword evidence="3" id="KW-1185">Reference proteome</keyword>
<sequence length="94" mass="9362">MATFAGLATLVLVDGTRQQGIATLRSGRPEPGGPRPWSGSFRPDDPGADLVGSVGANLPIELPTGETGEVVLAGVEGAGQDAAVRLVGSGPPPF</sequence>
<organism evidence="2 3">
    <name type="scientific">Planosporangium mesophilum</name>
    <dbReference type="NCBI Taxonomy" id="689768"/>
    <lineage>
        <taxon>Bacteria</taxon>
        <taxon>Bacillati</taxon>
        <taxon>Actinomycetota</taxon>
        <taxon>Actinomycetes</taxon>
        <taxon>Micromonosporales</taxon>
        <taxon>Micromonosporaceae</taxon>
        <taxon>Planosporangium</taxon>
    </lineage>
</organism>
<dbReference type="RefSeq" id="WP_168116313.1">
    <property type="nucleotide sequence ID" value="NZ_BOON01000029.1"/>
</dbReference>
<feature type="region of interest" description="Disordered" evidence="1">
    <location>
        <begin position="23"/>
        <end position="45"/>
    </location>
</feature>
<dbReference type="Proteomes" id="UP000599074">
    <property type="component" value="Unassembled WGS sequence"/>
</dbReference>